<name>A0A1F5YR44_9BACT</name>
<evidence type="ECO:0000256" key="1">
    <source>
        <dbReference type="SAM" id="Phobius"/>
    </source>
</evidence>
<dbReference type="AlphaFoldDB" id="A0A1F5YR44"/>
<keyword evidence="1" id="KW-0812">Transmembrane</keyword>
<evidence type="ECO:0000313" key="2">
    <source>
        <dbReference type="EMBL" id="OGG02596.1"/>
    </source>
</evidence>
<proteinExistence type="predicted"/>
<dbReference type="STRING" id="1798374.A2Z33_02300"/>
<reference evidence="2 3" key="1">
    <citation type="journal article" date="2016" name="Nat. Commun.">
        <title>Thousands of microbial genomes shed light on interconnected biogeochemical processes in an aquifer system.</title>
        <authorList>
            <person name="Anantharaman K."/>
            <person name="Brown C.T."/>
            <person name="Hug L.A."/>
            <person name="Sharon I."/>
            <person name="Castelle C.J."/>
            <person name="Probst A.J."/>
            <person name="Thomas B.C."/>
            <person name="Singh A."/>
            <person name="Wilkins M.J."/>
            <person name="Karaoz U."/>
            <person name="Brodie E.L."/>
            <person name="Williams K.H."/>
            <person name="Hubbard S.S."/>
            <person name="Banfield J.F."/>
        </authorList>
    </citation>
    <scope>NUCLEOTIDE SEQUENCE [LARGE SCALE GENOMIC DNA]</scope>
</reference>
<protein>
    <submittedName>
        <fullName evidence="2">Uncharacterized protein</fullName>
    </submittedName>
</protein>
<comment type="caution">
    <text evidence="2">The sequence shown here is derived from an EMBL/GenBank/DDBJ whole genome shotgun (WGS) entry which is preliminary data.</text>
</comment>
<evidence type="ECO:0000313" key="3">
    <source>
        <dbReference type="Proteomes" id="UP000178448"/>
    </source>
</evidence>
<dbReference type="Proteomes" id="UP000178448">
    <property type="component" value="Unassembled WGS sequence"/>
</dbReference>
<accession>A0A1F5YR44</accession>
<organism evidence="2 3">
    <name type="scientific">Candidatus Gottesmanbacteria bacterium RBG_16_52_11</name>
    <dbReference type="NCBI Taxonomy" id="1798374"/>
    <lineage>
        <taxon>Bacteria</taxon>
        <taxon>Candidatus Gottesmaniibacteriota</taxon>
    </lineage>
</organism>
<gene>
    <name evidence="2" type="ORF">A2Z33_02300</name>
</gene>
<feature type="transmembrane region" description="Helical" evidence="1">
    <location>
        <begin position="64"/>
        <end position="94"/>
    </location>
</feature>
<sequence>MHAHLYFPTIASAFAITATAIAFGYAVAKNDKDVFYWCGIGNLLILVGTFFKLTSIIFQFDSDWMVYFIIYLILIAYFCISYLVAFLVGMYCMYKSTLVK</sequence>
<feature type="transmembrane region" description="Helical" evidence="1">
    <location>
        <begin position="34"/>
        <end position="58"/>
    </location>
</feature>
<keyword evidence="1" id="KW-1133">Transmembrane helix</keyword>
<dbReference type="EMBL" id="MFJD01000007">
    <property type="protein sequence ID" value="OGG02596.1"/>
    <property type="molecule type" value="Genomic_DNA"/>
</dbReference>
<feature type="transmembrane region" description="Helical" evidence="1">
    <location>
        <begin position="6"/>
        <end position="27"/>
    </location>
</feature>
<keyword evidence="1" id="KW-0472">Membrane</keyword>